<dbReference type="EMBL" id="KQ434793">
    <property type="protein sequence ID" value="KZC05506.1"/>
    <property type="molecule type" value="Genomic_DNA"/>
</dbReference>
<proteinExistence type="predicted"/>
<protein>
    <submittedName>
        <fullName evidence="1">Uncharacterized protein</fullName>
    </submittedName>
</protein>
<name>A0A154P0Q5_DUFNO</name>
<sequence length="148" mass="18583">MRKGGEPREEEIVNRERRLQEEDRWKNIENSKYNKWYKMVKGRGIPGYLMKGWGEGRWQRVARFRLGNEMRENRYWLEEEKRRCRICGWREETWEHVWEECMGWREEMGWHEMVREVLGDEGEGEEWMRKVEERREGVKKRENGWENE</sequence>
<gene>
    <name evidence="1" type="ORF">WN55_06989</name>
</gene>
<reference evidence="1 2" key="1">
    <citation type="submission" date="2015-07" db="EMBL/GenBank/DDBJ databases">
        <title>The genome of Dufourea novaeangliae.</title>
        <authorList>
            <person name="Pan H."/>
            <person name="Kapheim K."/>
        </authorList>
    </citation>
    <scope>NUCLEOTIDE SEQUENCE [LARGE SCALE GENOMIC DNA]</scope>
    <source>
        <strain evidence="1">0120121106</strain>
        <tissue evidence="1">Whole body</tissue>
    </source>
</reference>
<dbReference type="Proteomes" id="UP000076502">
    <property type="component" value="Unassembled WGS sequence"/>
</dbReference>
<dbReference type="AlphaFoldDB" id="A0A154P0Q5"/>
<accession>A0A154P0Q5</accession>
<dbReference type="STRING" id="178035.A0A154P0Q5"/>
<evidence type="ECO:0000313" key="2">
    <source>
        <dbReference type="Proteomes" id="UP000076502"/>
    </source>
</evidence>
<evidence type="ECO:0000313" key="1">
    <source>
        <dbReference type="EMBL" id="KZC05506.1"/>
    </source>
</evidence>
<keyword evidence="2" id="KW-1185">Reference proteome</keyword>
<organism evidence="1 2">
    <name type="scientific">Dufourea novaeangliae</name>
    <name type="common">Sweat bee</name>
    <dbReference type="NCBI Taxonomy" id="178035"/>
    <lineage>
        <taxon>Eukaryota</taxon>
        <taxon>Metazoa</taxon>
        <taxon>Ecdysozoa</taxon>
        <taxon>Arthropoda</taxon>
        <taxon>Hexapoda</taxon>
        <taxon>Insecta</taxon>
        <taxon>Pterygota</taxon>
        <taxon>Neoptera</taxon>
        <taxon>Endopterygota</taxon>
        <taxon>Hymenoptera</taxon>
        <taxon>Apocrita</taxon>
        <taxon>Aculeata</taxon>
        <taxon>Apoidea</taxon>
        <taxon>Anthophila</taxon>
        <taxon>Halictidae</taxon>
        <taxon>Rophitinae</taxon>
        <taxon>Dufourea</taxon>
    </lineage>
</organism>